<sequence length="642" mass="69239">MTSQVSSPAEQADGAVVGEQRRAAGTKDVRRLDRVIIRFAGDSGDGMQLTGDRFTSETASFGNDLSTLPNFPAEIRAPAGTLPGVSSFQLHFADHDILTPGDAPNVLVAMNPAALKANIGDLPRGAEIIVDTDEFTKRAMQKVGYDASPLEDGSLDGYTLHPVPLTTLTVEALKDFDLSRKEAERSKNMFALGLLSWMYHRPTEGTEKFLKTKFAKKPEIMAANIAAFRAGWNFGETTEDFAVSYEVAPAAKAFPVGTYRNISGNLALAYGLIAASHQADLPLFLGSYPITPASDILHELSRHKNFGVRTFQAEDEIAGIGAALGAAFGGSLAVTTTSGPGVALKSETIGLAVALELPLVIVDIQRGGPSTGLPTKTEQADLLQAMYGRNGEAPVPVVAPRTPADCFDAALDAARIALTYRTPVFLLSDGYLANGSEPWRIPELEELPDLRVRFAQGPNHTLADGTEVFWPYKRDPQTLARPWAVPGTPGLEHRIGGIEKQDGTGNISYDPANHDFMVRTRQAKVDGIEIADVEVDDPDQARTLVLGWGSTYGPITAAVRRLREEGRPIAQAHLRHLNPFPKNLGAVLERYERVVIPEMNLGQLATLVRARYLVDAHSYNQVNGMPFKAEQLATALKEAIDG</sequence>
<dbReference type="FunFam" id="3.40.50.970:FF:000022">
    <property type="entry name" value="2-oxoglutarate ferredoxin oxidoreductase alpha subunit"/>
    <property type="match status" value="1"/>
</dbReference>
<dbReference type="InterPro" id="IPR033412">
    <property type="entry name" value="PFOR_II"/>
</dbReference>
<dbReference type="Proteomes" id="UP000517694">
    <property type="component" value="Unassembled WGS sequence"/>
</dbReference>
<dbReference type="InterPro" id="IPR002880">
    <property type="entry name" value="Pyrv_Fd/Flavodoxin_OxRdtase_N"/>
</dbReference>
<feature type="domain" description="Pyruvate flavodoxin/ferredoxin oxidoreductase pyrimidine binding" evidence="4">
    <location>
        <begin position="284"/>
        <end position="498"/>
    </location>
</feature>
<dbReference type="Pfam" id="PF17147">
    <property type="entry name" value="PFOR_II"/>
    <property type="match status" value="1"/>
</dbReference>
<dbReference type="InterPro" id="IPR050722">
    <property type="entry name" value="Pyruvate:ferred/Flavod_OxRd"/>
</dbReference>
<dbReference type="GO" id="GO:0006979">
    <property type="term" value="P:response to oxidative stress"/>
    <property type="evidence" value="ECO:0007669"/>
    <property type="project" value="TreeGrafter"/>
</dbReference>
<dbReference type="SUPFAM" id="SSF52922">
    <property type="entry name" value="TK C-terminal domain-like"/>
    <property type="match status" value="1"/>
</dbReference>
<evidence type="ECO:0000256" key="1">
    <source>
        <dbReference type="ARBA" id="ARBA00023002"/>
    </source>
</evidence>
<dbReference type="AlphaFoldDB" id="A0A7X1LQ17"/>
<evidence type="ECO:0000313" key="6">
    <source>
        <dbReference type="EMBL" id="MBC2864011.1"/>
    </source>
</evidence>
<accession>A0A7X1LQ17</accession>
<dbReference type="NCBIfam" id="TIGR03710">
    <property type="entry name" value="OAFO_sf"/>
    <property type="match status" value="1"/>
</dbReference>
<keyword evidence="7" id="KW-1185">Reference proteome</keyword>
<evidence type="ECO:0000256" key="2">
    <source>
        <dbReference type="SAM" id="MobiDB-lite"/>
    </source>
</evidence>
<gene>
    <name evidence="6" type="ORF">H1R13_03085</name>
</gene>
<dbReference type="InterPro" id="IPR002869">
    <property type="entry name" value="Pyrv_flavodox_OxRed_cen"/>
</dbReference>
<dbReference type="EMBL" id="JACMHY010000001">
    <property type="protein sequence ID" value="MBC2864011.1"/>
    <property type="molecule type" value="Genomic_DNA"/>
</dbReference>
<dbReference type="Pfam" id="PF01855">
    <property type="entry name" value="POR_N"/>
    <property type="match status" value="1"/>
</dbReference>
<feature type="domain" description="Pyruvate:ferredoxin oxidoreductase core" evidence="5">
    <location>
        <begin position="541"/>
        <end position="623"/>
    </location>
</feature>
<dbReference type="SUPFAM" id="SSF52518">
    <property type="entry name" value="Thiamin diphosphate-binding fold (THDP-binding)"/>
    <property type="match status" value="1"/>
</dbReference>
<dbReference type="FunFam" id="3.40.920.10:FF:000002">
    <property type="entry name" value="2-oxoglutarate oxidoreductase, alpha subunit"/>
    <property type="match status" value="1"/>
</dbReference>
<organism evidence="6 7">
    <name type="scientific">Streptomyces mexicanus</name>
    <dbReference type="NCBI Taxonomy" id="178566"/>
    <lineage>
        <taxon>Bacteria</taxon>
        <taxon>Bacillati</taxon>
        <taxon>Actinomycetota</taxon>
        <taxon>Actinomycetes</taxon>
        <taxon>Kitasatosporales</taxon>
        <taxon>Streptomycetaceae</taxon>
        <taxon>Streptomyces</taxon>
    </lineage>
</organism>
<dbReference type="OrthoDB" id="9794954at2"/>
<evidence type="ECO:0000259" key="4">
    <source>
        <dbReference type="Pfam" id="PF01855"/>
    </source>
</evidence>
<dbReference type="PANTHER" id="PTHR32154:SF20">
    <property type="entry name" value="2-OXOGLUTARATE OXIDOREDUCTASE SUBUNIT KORA"/>
    <property type="match status" value="1"/>
</dbReference>
<feature type="region of interest" description="Disordered" evidence="2">
    <location>
        <begin position="1"/>
        <end position="24"/>
    </location>
</feature>
<dbReference type="GO" id="GO:0016903">
    <property type="term" value="F:oxidoreductase activity, acting on the aldehyde or oxo group of donors"/>
    <property type="evidence" value="ECO:0007669"/>
    <property type="project" value="InterPro"/>
</dbReference>
<dbReference type="Gene3D" id="3.40.50.920">
    <property type="match status" value="1"/>
</dbReference>
<dbReference type="CDD" id="cd07034">
    <property type="entry name" value="TPP_PYR_PFOR_IOR-alpha_like"/>
    <property type="match status" value="1"/>
</dbReference>
<comment type="caution">
    <text evidence="6">The sequence shown here is derived from an EMBL/GenBank/DDBJ whole genome shotgun (WGS) entry which is preliminary data.</text>
</comment>
<feature type="domain" description="Pyruvate/ketoisovalerate oxidoreductase catalytic" evidence="3">
    <location>
        <begin position="44"/>
        <end position="231"/>
    </location>
</feature>
<evidence type="ECO:0000259" key="3">
    <source>
        <dbReference type="Pfam" id="PF01558"/>
    </source>
</evidence>
<dbReference type="InterPro" id="IPR019752">
    <property type="entry name" value="Pyrv/ketoisovalerate_OxRed_cat"/>
</dbReference>
<dbReference type="InterPro" id="IPR029061">
    <property type="entry name" value="THDP-binding"/>
</dbReference>
<protein>
    <submittedName>
        <fullName evidence="6">2-oxoacid:acceptor oxidoreductase subunit alpha</fullName>
    </submittedName>
</protein>
<evidence type="ECO:0000259" key="5">
    <source>
        <dbReference type="Pfam" id="PF17147"/>
    </source>
</evidence>
<dbReference type="Gene3D" id="3.40.50.970">
    <property type="match status" value="1"/>
</dbReference>
<dbReference type="InterPro" id="IPR022367">
    <property type="entry name" value="2-oxoacid/accept_OxRdtase_asu"/>
</dbReference>
<evidence type="ECO:0000313" key="7">
    <source>
        <dbReference type="Proteomes" id="UP000517694"/>
    </source>
</evidence>
<dbReference type="InterPro" id="IPR009014">
    <property type="entry name" value="Transketo_C/PFOR_II"/>
</dbReference>
<dbReference type="RefSeq" id="WP_159668405.1">
    <property type="nucleotide sequence ID" value="NZ_JACMHY010000001.1"/>
</dbReference>
<dbReference type="Gene3D" id="3.40.920.10">
    <property type="entry name" value="Pyruvate-ferredoxin oxidoreductase, PFOR, domain III"/>
    <property type="match status" value="1"/>
</dbReference>
<name>A0A7X1LQ17_9ACTN</name>
<dbReference type="PANTHER" id="PTHR32154">
    <property type="entry name" value="PYRUVATE-FLAVODOXIN OXIDOREDUCTASE-RELATED"/>
    <property type="match status" value="1"/>
</dbReference>
<dbReference type="SUPFAM" id="SSF53323">
    <property type="entry name" value="Pyruvate-ferredoxin oxidoreductase, PFOR, domain III"/>
    <property type="match status" value="1"/>
</dbReference>
<dbReference type="Pfam" id="PF01558">
    <property type="entry name" value="POR"/>
    <property type="match status" value="1"/>
</dbReference>
<dbReference type="GO" id="GO:0000287">
    <property type="term" value="F:magnesium ion binding"/>
    <property type="evidence" value="ECO:0007669"/>
    <property type="project" value="UniProtKB-ARBA"/>
</dbReference>
<keyword evidence="1" id="KW-0560">Oxidoreductase</keyword>
<proteinExistence type="predicted"/>
<reference evidence="6 7" key="1">
    <citation type="submission" date="2020-08" db="EMBL/GenBank/DDBJ databases">
        <title>Whole-Genome Sequence of French Clinical Streptomyces mexicanus Strain Q0842.</title>
        <authorList>
            <person name="Boxberger M."/>
            <person name="La Scola B."/>
        </authorList>
    </citation>
    <scope>NUCLEOTIDE SEQUENCE [LARGE SCALE GENOMIC DNA]</scope>
    <source>
        <strain evidence="6 7">Marseille-Q0842</strain>
    </source>
</reference>